<name>A0A4C1XIV3_EUMVA</name>
<evidence type="ECO:0000313" key="2">
    <source>
        <dbReference type="Proteomes" id="UP000299102"/>
    </source>
</evidence>
<dbReference type="AlphaFoldDB" id="A0A4C1XIV3"/>
<comment type="caution">
    <text evidence="1">The sequence shown here is derived from an EMBL/GenBank/DDBJ whole genome shotgun (WGS) entry which is preliminary data.</text>
</comment>
<dbReference type="PROSITE" id="PS51257">
    <property type="entry name" value="PROKAR_LIPOPROTEIN"/>
    <property type="match status" value="1"/>
</dbReference>
<sequence>MAGERYTCALHHSQAIQSGTVSCVVLYLDVAPLPWRWEILEVNRRCRHRFKPNGQRFVSRPRSKFRNKAPPVNGRVLEQAFGCLRDSKLASRGVSPSLPSPRHCQLHESIAQHLYAPSIEYYRESEIRGTSASTLLFNALFLAGAPLVYSVLCARVLRNGVLLHRVLPYDAVSYEDKSYTIYLYSWKLVIIVSILTSVHQRNNSDNSGQSLAMSLLSQRLSIRRHRPEWSVFAVTHLSGKTFNTETTKPKTHFINTRPKCSFDATTFLCVIFASSGLVIWS</sequence>
<reference evidence="1 2" key="1">
    <citation type="journal article" date="2019" name="Commun. Biol.">
        <title>The bagworm genome reveals a unique fibroin gene that provides high tensile strength.</title>
        <authorList>
            <person name="Kono N."/>
            <person name="Nakamura H."/>
            <person name="Ohtoshi R."/>
            <person name="Tomita M."/>
            <person name="Numata K."/>
            <person name="Arakawa K."/>
        </authorList>
    </citation>
    <scope>NUCLEOTIDE SEQUENCE [LARGE SCALE GENOMIC DNA]</scope>
</reference>
<protein>
    <submittedName>
        <fullName evidence="1">Uncharacterized protein</fullName>
    </submittedName>
</protein>
<keyword evidence="2" id="KW-1185">Reference proteome</keyword>
<organism evidence="1 2">
    <name type="scientific">Eumeta variegata</name>
    <name type="common">Bagworm moth</name>
    <name type="synonym">Eumeta japonica</name>
    <dbReference type="NCBI Taxonomy" id="151549"/>
    <lineage>
        <taxon>Eukaryota</taxon>
        <taxon>Metazoa</taxon>
        <taxon>Ecdysozoa</taxon>
        <taxon>Arthropoda</taxon>
        <taxon>Hexapoda</taxon>
        <taxon>Insecta</taxon>
        <taxon>Pterygota</taxon>
        <taxon>Neoptera</taxon>
        <taxon>Endopterygota</taxon>
        <taxon>Lepidoptera</taxon>
        <taxon>Glossata</taxon>
        <taxon>Ditrysia</taxon>
        <taxon>Tineoidea</taxon>
        <taxon>Psychidae</taxon>
        <taxon>Oiketicinae</taxon>
        <taxon>Eumeta</taxon>
    </lineage>
</organism>
<proteinExistence type="predicted"/>
<dbReference type="EMBL" id="BGZK01000834">
    <property type="protein sequence ID" value="GBP62197.1"/>
    <property type="molecule type" value="Genomic_DNA"/>
</dbReference>
<accession>A0A4C1XIV3</accession>
<dbReference type="Proteomes" id="UP000299102">
    <property type="component" value="Unassembled WGS sequence"/>
</dbReference>
<evidence type="ECO:0000313" key="1">
    <source>
        <dbReference type="EMBL" id="GBP62197.1"/>
    </source>
</evidence>
<gene>
    <name evidence="1" type="ORF">EVAR_42515_1</name>
</gene>